<dbReference type="InterPro" id="IPR001304">
    <property type="entry name" value="C-type_lectin-like"/>
</dbReference>
<proteinExistence type="predicted"/>
<comment type="caution">
    <text evidence="3">The sequence shown here is derived from an EMBL/GenBank/DDBJ whole genome shotgun (WGS) entry which is preliminary data.</text>
</comment>
<keyword evidence="4" id="KW-1185">Reference proteome</keyword>
<dbReference type="SMART" id="SM00034">
    <property type="entry name" value="CLECT"/>
    <property type="match status" value="1"/>
</dbReference>
<dbReference type="InterPro" id="IPR016187">
    <property type="entry name" value="CTDL_fold"/>
</dbReference>
<name>A0A6A4W0V2_AMPAM</name>
<gene>
    <name evidence="3" type="primary">SFTPA1</name>
    <name evidence="3" type="ORF">FJT64_007085</name>
</gene>
<dbReference type="InterPro" id="IPR051663">
    <property type="entry name" value="CLec_Tetranectin-domain"/>
</dbReference>
<dbReference type="PANTHER" id="PTHR22799:SF6">
    <property type="entry name" value="C-TYPE LECTIN DOMAIN FAMILY 4 MEMBER M-LIKE"/>
    <property type="match status" value="1"/>
</dbReference>
<dbReference type="Gene3D" id="3.10.100.10">
    <property type="entry name" value="Mannose-Binding Protein A, subunit A"/>
    <property type="match status" value="1"/>
</dbReference>
<accession>A0A6A4W0V2</accession>
<evidence type="ECO:0000259" key="2">
    <source>
        <dbReference type="PROSITE" id="PS50041"/>
    </source>
</evidence>
<feature type="domain" description="C-type lectin" evidence="2">
    <location>
        <begin position="24"/>
        <end position="142"/>
    </location>
</feature>
<sequence>MTHITPLSDNAWDTCVCPEGFTLCGGSCWRYENSSLISYDAAVSLCADLGAEVALTTSSTENDCAVCLGGSIGIWLGLRGSTTLESFLTSDGSTPTYTNWHPTQTALSGCESYGCDNCVYVDPIDGQWTDYRCDFILLVLCQTRTCCA</sequence>
<dbReference type="SUPFAM" id="SSF56436">
    <property type="entry name" value="C-type lectin-like"/>
    <property type="match status" value="1"/>
</dbReference>
<dbReference type="PANTHER" id="PTHR22799">
    <property type="entry name" value="TETRANECTIN-RELATED"/>
    <property type="match status" value="1"/>
</dbReference>
<keyword evidence="1" id="KW-0430">Lectin</keyword>
<dbReference type="Proteomes" id="UP000440578">
    <property type="component" value="Unassembled WGS sequence"/>
</dbReference>
<protein>
    <submittedName>
        <fullName evidence="3">Pulmonary surfactant-associated protein A</fullName>
    </submittedName>
</protein>
<dbReference type="InterPro" id="IPR016186">
    <property type="entry name" value="C-type_lectin-like/link_sf"/>
</dbReference>
<dbReference type="CDD" id="cd00037">
    <property type="entry name" value="CLECT"/>
    <property type="match status" value="1"/>
</dbReference>
<reference evidence="3 4" key="1">
    <citation type="submission" date="2019-07" db="EMBL/GenBank/DDBJ databases">
        <title>Draft genome assembly of a fouling barnacle, Amphibalanus amphitrite (Darwin, 1854): The first reference genome for Thecostraca.</title>
        <authorList>
            <person name="Kim W."/>
        </authorList>
    </citation>
    <scope>NUCLEOTIDE SEQUENCE [LARGE SCALE GENOMIC DNA]</scope>
    <source>
        <strain evidence="3">SNU_AA5</strain>
        <tissue evidence="3">Soma without cirri and trophi</tissue>
    </source>
</reference>
<dbReference type="GO" id="GO:0030246">
    <property type="term" value="F:carbohydrate binding"/>
    <property type="evidence" value="ECO:0007669"/>
    <property type="project" value="UniProtKB-KW"/>
</dbReference>
<dbReference type="PROSITE" id="PS50041">
    <property type="entry name" value="C_TYPE_LECTIN_2"/>
    <property type="match status" value="1"/>
</dbReference>
<evidence type="ECO:0000256" key="1">
    <source>
        <dbReference type="ARBA" id="ARBA00022734"/>
    </source>
</evidence>
<dbReference type="Pfam" id="PF00059">
    <property type="entry name" value="Lectin_C"/>
    <property type="match status" value="1"/>
</dbReference>
<dbReference type="AlphaFoldDB" id="A0A6A4W0V2"/>
<dbReference type="EMBL" id="VIIS01001618">
    <property type="protein sequence ID" value="KAF0295411.1"/>
    <property type="molecule type" value="Genomic_DNA"/>
</dbReference>
<evidence type="ECO:0000313" key="4">
    <source>
        <dbReference type="Proteomes" id="UP000440578"/>
    </source>
</evidence>
<organism evidence="3 4">
    <name type="scientific">Amphibalanus amphitrite</name>
    <name type="common">Striped barnacle</name>
    <name type="synonym">Balanus amphitrite</name>
    <dbReference type="NCBI Taxonomy" id="1232801"/>
    <lineage>
        <taxon>Eukaryota</taxon>
        <taxon>Metazoa</taxon>
        <taxon>Ecdysozoa</taxon>
        <taxon>Arthropoda</taxon>
        <taxon>Crustacea</taxon>
        <taxon>Multicrustacea</taxon>
        <taxon>Cirripedia</taxon>
        <taxon>Thoracica</taxon>
        <taxon>Thoracicalcarea</taxon>
        <taxon>Balanomorpha</taxon>
        <taxon>Balanoidea</taxon>
        <taxon>Balanidae</taxon>
        <taxon>Amphibalaninae</taxon>
        <taxon>Amphibalanus</taxon>
    </lineage>
</organism>
<evidence type="ECO:0000313" key="3">
    <source>
        <dbReference type="EMBL" id="KAF0295411.1"/>
    </source>
</evidence>